<evidence type="ECO:0000313" key="2">
    <source>
        <dbReference type="EMBL" id="TNN57517.1"/>
    </source>
</evidence>
<dbReference type="GO" id="GO:0005886">
    <property type="term" value="C:plasma membrane"/>
    <property type="evidence" value="ECO:0007669"/>
    <property type="project" value="TreeGrafter"/>
</dbReference>
<dbReference type="GO" id="GO:0005856">
    <property type="term" value="C:cytoskeleton"/>
    <property type="evidence" value="ECO:0007669"/>
    <property type="project" value="TreeGrafter"/>
</dbReference>
<dbReference type="GO" id="GO:0014069">
    <property type="term" value="C:postsynaptic density"/>
    <property type="evidence" value="ECO:0007669"/>
    <property type="project" value="TreeGrafter"/>
</dbReference>
<comment type="caution">
    <text evidence="2">The sequence shown here is derived from an EMBL/GenBank/DDBJ whole genome shotgun (WGS) entry which is preliminary data.</text>
</comment>
<sequence>MRSRRSSRVQDESAMRAAPLMMLSRRSSREGRKRSSLNASGSTMICFCEQKDNHTGLMNGRDGHGDVDEELSRRVSQLTTSVESVEITVRSCGTIEEALSPESSPSKSPNAKKKKKFRTPSFLKKNKKKEKTEA</sequence>
<evidence type="ECO:0000256" key="1">
    <source>
        <dbReference type="SAM" id="MobiDB-lite"/>
    </source>
</evidence>
<feature type="region of interest" description="Disordered" evidence="1">
    <location>
        <begin position="95"/>
        <end position="134"/>
    </location>
</feature>
<feature type="region of interest" description="Disordered" evidence="1">
    <location>
        <begin position="1"/>
        <end position="41"/>
    </location>
</feature>
<dbReference type="InterPro" id="IPR051017">
    <property type="entry name" value="Aldolase-II_Adducin_sf"/>
</dbReference>
<dbReference type="Proteomes" id="UP000314294">
    <property type="component" value="Unassembled WGS sequence"/>
</dbReference>
<keyword evidence="3" id="KW-1185">Reference proteome</keyword>
<gene>
    <name evidence="2" type="primary">ADD3_1</name>
    <name evidence="2" type="ORF">EYF80_032241</name>
</gene>
<dbReference type="AlphaFoldDB" id="A0A4Z2GV54"/>
<accession>A0A4Z2GV54</accession>
<name>A0A4Z2GV54_9TELE</name>
<reference evidence="2 3" key="1">
    <citation type="submission" date="2019-03" db="EMBL/GenBank/DDBJ databases">
        <title>First draft genome of Liparis tanakae, snailfish: a comprehensive survey of snailfish specific genes.</title>
        <authorList>
            <person name="Kim W."/>
            <person name="Song I."/>
            <person name="Jeong J.-H."/>
            <person name="Kim D."/>
            <person name="Kim S."/>
            <person name="Ryu S."/>
            <person name="Song J.Y."/>
            <person name="Lee S.K."/>
        </authorList>
    </citation>
    <scope>NUCLEOTIDE SEQUENCE [LARGE SCALE GENOMIC DNA]</scope>
    <source>
        <tissue evidence="2">Muscle</tissue>
    </source>
</reference>
<dbReference type="PANTHER" id="PTHR10672">
    <property type="entry name" value="ADDUCIN"/>
    <property type="match status" value="1"/>
</dbReference>
<protein>
    <submittedName>
        <fullName evidence="2">Gamma-adducin</fullName>
    </submittedName>
</protein>
<feature type="compositionally biased region" description="Low complexity" evidence="1">
    <location>
        <begin position="100"/>
        <end position="109"/>
    </location>
</feature>
<evidence type="ECO:0000313" key="3">
    <source>
        <dbReference type="Proteomes" id="UP000314294"/>
    </source>
</evidence>
<dbReference type="GO" id="GO:0051016">
    <property type="term" value="P:barbed-end actin filament capping"/>
    <property type="evidence" value="ECO:0007669"/>
    <property type="project" value="TreeGrafter"/>
</dbReference>
<organism evidence="2 3">
    <name type="scientific">Liparis tanakae</name>
    <name type="common">Tanaka's snailfish</name>
    <dbReference type="NCBI Taxonomy" id="230148"/>
    <lineage>
        <taxon>Eukaryota</taxon>
        <taxon>Metazoa</taxon>
        <taxon>Chordata</taxon>
        <taxon>Craniata</taxon>
        <taxon>Vertebrata</taxon>
        <taxon>Euteleostomi</taxon>
        <taxon>Actinopterygii</taxon>
        <taxon>Neopterygii</taxon>
        <taxon>Teleostei</taxon>
        <taxon>Neoteleostei</taxon>
        <taxon>Acanthomorphata</taxon>
        <taxon>Eupercaria</taxon>
        <taxon>Perciformes</taxon>
        <taxon>Cottioidei</taxon>
        <taxon>Cottales</taxon>
        <taxon>Liparidae</taxon>
        <taxon>Liparis</taxon>
    </lineage>
</organism>
<dbReference type="OrthoDB" id="3238794at2759"/>
<dbReference type="PANTHER" id="PTHR10672:SF5">
    <property type="entry name" value="GAMMA-ADDUCIN"/>
    <property type="match status" value="1"/>
</dbReference>
<dbReference type="GO" id="GO:0051015">
    <property type="term" value="F:actin filament binding"/>
    <property type="evidence" value="ECO:0007669"/>
    <property type="project" value="TreeGrafter"/>
</dbReference>
<feature type="compositionally biased region" description="Basic residues" evidence="1">
    <location>
        <begin position="110"/>
        <end position="134"/>
    </location>
</feature>
<dbReference type="EMBL" id="SRLO01000403">
    <property type="protein sequence ID" value="TNN57517.1"/>
    <property type="molecule type" value="Genomic_DNA"/>
</dbReference>
<proteinExistence type="predicted"/>